<feature type="non-terminal residue" evidence="1">
    <location>
        <position position="256"/>
    </location>
</feature>
<protein>
    <submittedName>
        <fullName evidence="1">Uncharacterized protein</fullName>
    </submittedName>
</protein>
<name>A0A382ZMK4_9ZZZZ</name>
<proteinExistence type="predicted"/>
<accession>A0A382ZMK4</accession>
<dbReference type="AlphaFoldDB" id="A0A382ZMK4"/>
<evidence type="ECO:0000313" key="1">
    <source>
        <dbReference type="EMBL" id="SVD96787.1"/>
    </source>
</evidence>
<gene>
    <name evidence="1" type="ORF">METZ01_LOCUS449641</name>
</gene>
<reference evidence="1" key="1">
    <citation type="submission" date="2018-05" db="EMBL/GenBank/DDBJ databases">
        <authorList>
            <person name="Lanie J.A."/>
            <person name="Ng W.-L."/>
            <person name="Kazmierczak K.M."/>
            <person name="Andrzejewski T.M."/>
            <person name="Davidsen T.M."/>
            <person name="Wayne K.J."/>
            <person name="Tettelin H."/>
            <person name="Glass J.I."/>
            <person name="Rusch D."/>
            <person name="Podicherti R."/>
            <person name="Tsui H.-C.T."/>
            <person name="Winkler M.E."/>
        </authorList>
    </citation>
    <scope>NUCLEOTIDE SEQUENCE</scope>
</reference>
<dbReference type="EMBL" id="UINC01185201">
    <property type="protein sequence ID" value="SVD96787.1"/>
    <property type="molecule type" value="Genomic_DNA"/>
</dbReference>
<feature type="non-terminal residue" evidence="1">
    <location>
        <position position="1"/>
    </location>
</feature>
<sequence length="256" mass="28759">ADKINEFLIHGDPDNITPHEMESLKNLFAKMKGHNVARKDDPNWATVTVDDLDPLIDTGIKFQRVLKEHISCSWTAGIENLEMKALVLQFTGWLKSESAKLIAPSFSELLQKCLADKTSSTGGVTGNPLSPAQKSRWERHLGLVDEWIGHLKTSDNERSILNTCVNGIKNFKSKKGKPWMGRSKYHAANSISQFGIWMKDQGHVSNNFFKPLTKRFRVDRSAPPVLLPPDQVEKLFITAANNSKLIDHIPVMAVMF</sequence>
<organism evidence="1">
    <name type="scientific">marine metagenome</name>
    <dbReference type="NCBI Taxonomy" id="408172"/>
    <lineage>
        <taxon>unclassified sequences</taxon>
        <taxon>metagenomes</taxon>
        <taxon>ecological metagenomes</taxon>
    </lineage>
</organism>